<evidence type="ECO:0000313" key="3">
    <source>
        <dbReference type="EMBL" id="GAA3967616.1"/>
    </source>
</evidence>
<accession>A0ABP7PLE6</accession>
<proteinExistence type="predicted"/>
<reference evidence="4" key="1">
    <citation type="journal article" date="2019" name="Int. J. Syst. Evol. Microbiol.">
        <title>The Global Catalogue of Microorganisms (GCM) 10K type strain sequencing project: providing services to taxonomists for standard genome sequencing and annotation.</title>
        <authorList>
            <consortium name="The Broad Institute Genomics Platform"/>
            <consortium name="The Broad Institute Genome Sequencing Center for Infectious Disease"/>
            <person name="Wu L."/>
            <person name="Ma J."/>
        </authorList>
    </citation>
    <scope>NUCLEOTIDE SEQUENCE [LARGE SCALE GENOMIC DNA]</scope>
    <source>
        <strain evidence="4">JCM 16923</strain>
    </source>
</reference>
<dbReference type="Pfam" id="PF00903">
    <property type="entry name" value="Glyoxalase"/>
    <property type="match status" value="1"/>
</dbReference>
<dbReference type="EMBL" id="BAAAZW010000009">
    <property type="protein sequence ID" value="GAA3967616.1"/>
    <property type="molecule type" value="Genomic_DNA"/>
</dbReference>
<protein>
    <submittedName>
        <fullName evidence="3">VOC family protein</fullName>
    </submittedName>
</protein>
<dbReference type="SUPFAM" id="SSF54593">
    <property type="entry name" value="Glyoxalase/Bleomycin resistance protein/Dihydroxybiphenyl dioxygenase"/>
    <property type="match status" value="1"/>
</dbReference>
<dbReference type="InterPro" id="IPR051785">
    <property type="entry name" value="MMCE/EMCE_epimerase"/>
</dbReference>
<dbReference type="PROSITE" id="PS51819">
    <property type="entry name" value="VOC"/>
    <property type="match status" value="1"/>
</dbReference>
<evidence type="ECO:0000259" key="2">
    <source>
        <dbReference type="PROSITE" id="PS51819"/>
    </source>
</evidence>
<evidence type="ECO:0000256" key="1">
    <source>
        <dbReference type="ARBA" id="ARBA00022723"/>
    </source>
</evidence>
<dbReference type="PANTHER" id="PTHR43048">
    <property type="entry name" value="METHYLMALONYL-COA EPIMERASE"/>
    <property type="match status" value="1"/>
</dbReference>
<dbReference type="InterPro" id="IPR004360">
    <property type="entry name" value="Glyas_Fos-R_dOase_dom"/>
</dbReference>
<dbReference type="PANTHER" id="PTHR43048:SF5">
    <property type="entry name" value="BLR5325 PROTEIN"/>
    <property type="match status" value="1"/>
</dbReference>
<comment type="caution">
    <text evidence="3">The sequence shown here is derived from an EMBL/GenBank/DDBJ whole genome shotgun (WGS) entry which is preliminary data.</text>
</comment>
<keyword evidence="1" id="KW-0479">Metal-binding</keyword>
<organism evidence="3 4">
    <name type="scientific">Gordonia caeni</name>
    <dbReference type="NCBI Taxonomy" id="1007097"/>
    <lineage>
        <taxon>Bacteria</taxon>
        <taxon>Bacillati</taxon>
        <taxon>Actinomycetota</taxon>
        <taxon>Actinomycetes</taxon>
        <taxon>Mycobacteriales</taxon>
        <taxon>Gordoniaceae</taxon>
        <taxon>Gordonia</taxon>
    </lineage>
</organism>
<sequence>MHLEGEPPSDVTVIVAIMAVHRMDHVSIVVTDLDAAARFFTELGLEREGEATVEGDWVDGVNGLDGVRVEIVMMAVPSPGTGRLELTRFLHPPLVDDQPEPAPPNTLGLRSIMFAVDDVDGTVARLAGHGGTLLGSVEQYENAYRLCYVRGPGGIIVSLAQALTP</sequence>
<dbReference type="CDD" id="cd08353">
    <property type="entry name" value="VOC_like"/>
    <property type="match status" value="1"/>
</dbReference>
<gene>
    <name evidence="3" type="ORF">GCM10022231_30790</name>
</gene>
<evidence type="ECO:0000313" key="4">
    <source>
        <dbReference type="Proteomes" id="UP001418444"/>
    </source>
</evidence>
<feature type="domain" description="VOC" evidence="2">
    <location>
        <begin position="22"/>
        <end position="162"/>
    </location>
</feature>
<dbReference type="Proteomes" id="UP001418444">
    <property type="component" value="Unassembled WGS sequence"/>
</dbReference>
<dbReference type="InterPro" id="IPR029068">
    <property type="entry name" value="Glyas_Bleomycin-R_OHBP_Dase"/>
</dbReference>
<dbReference type="Gene3D" id="3.10.180.10">
    <property type="entry name" value="2,3-Dihydroxybiphenyl 1,2-Dioxygenase, domain 1"/>
    <property type="match status" value="1"/>
</dbReference>
<name>A0ABP7PLE6_9ACTN</name>
<dbReference type="InterPro" id="IPR037523">
    <property type="entry name" value="VOC_core"/>
</dbReference>
<keyword evidence="4" id="KW-1185">Reference proteome</keyword>